<dbReference type="PANTHER" id="PTHR11042:SF185">
    <property type="entry name" value="WEE1-LIKE PROTEIN KINASE"/>
    <property type="match status" value="1"/>
</dbReference>
<keyword evidence="3" id="KW-0418">Kinase</keyword>
<feature type="compositionally biased region" description="Low complexity" evidence="8">
    <location>
        <begin position="126"/>
        <end position="139"/>
    </location>
</feature>
<organism evidence="10 11">
    <name type="scientific">Coccomyxa viridis</name>
    <dbReference type="NCBI Taxonomy" id="1274662"/>
    <lineage>
        <taxon>Eukaryota</taxon>
        <taxon>Viridiplantae</taxon>
        <taxon>Chlorophyta</taxon>
        <taxon>core chlorophytes</taxon>
        <taxon>Trebouxiophyceae</taxon>
        <taxon>Trebouxiophyceae incertae sedis</taxon>
        <taxon>Coccomyxaceae</taxon>
        <taxon>Coccomyxa</taxon>
    </lineage>
</organism>
<feature type="binding site" evidence="6">
    <location>
        <position position="216"/>
    </location>
    <ligand>
        <name>ATP</name>
        <dbReference type="ChEBI" id="CHEBI:30616"/>
    </ligand>
</feature>
<evidence type="ECO:0000256" key="6">
    <source>
        <dbReference type="PROSITE-ProRule" id="PRU10141"/>
    </source>
</evidence>
<evidence type="ECO:0000256" key="2">
    <source>
        <dbReference type="ARBA" id="ARBA00022741"/>
    </source>
</evidence>
<keyword evidence="4 6" id="KW-0067">ATP-binding</keyword>
<dbReference type="InterPro" id="IPR008271">
    <property type="entry name" value="Ser/Thr_kinase_AS"/>
</dbReference>
<dbReference type="PROSITE" id="PS50011">
    <property type="entry name" value="PROTEIN_KINASE_DOM"/>
    <property type="match status" value="1"/>
</dbReference>
<proteinExistence type="inferred from homology"/>
<keyword evidence="2 6" id="KW-0547">Nucleotide-binding</keyword>
<sequence length="466" mass="51765">MLGQLNTCNTALPSRCRLQFSQGSQPSSSQFLNSAMNKCCLESQSSQPTPLHEEPDVLPSQLPSQMASQDFVPGSQDYITPADPQNEAASQRAHFRSPARLSPNRIKRPRNVLGAPDSMDLSQSQDAPRAAPAAEDGAGLPRKLARARMPSPPCARNIFMDGPEDEPNEATQLTRRPPYVSRYRQEFQEIASIGQGNFSKVFRVKSKFDGMEYALKRSFRAVASELEAKRWQQEAMAMAASGAHPNVVRYYSAWTERQAEGQYFYILMEKCEVSLGTKHLLDGQPFREDELLDILRQIGEALQHLHSLGIMHMDVKPDNIYTTSAGTYKLGDFGLATTRGSSGHAQLQEGDSRYIPQEILNDDFSALDKANVFMLGASLYELASGAQLPTGGSLYHELRQGKLMLMPSFTSGFQKMLRWLMAPAPRDRPSAARVLTSSLLQRKAHQRDNSRENYGALPLQPIVQGK</sequence>
<evidence type="ECO:0000256" key="8">
    <source>
        <dbReference type="SAM" id="MobiDB-lite"/>
    </source>
</evidence>
<feature type="region of interest" description="Disordered" evidence="8">
    <location>
        <begin position="441"/>
        <end position="466"/>
    </location>
</feature>
<dbReference type="AlphaFoldDB" id="A0AAV1HQ92"/>
<keyword evidence="1" id="KW-0808">Transferase</keyword>
<gene>
    <name evidence="10" type="ORF">CVIRNUC_000435</name>
</gene>
<comment type="caution">
    <text evidence="10">The sequence shown here is derived from an EMBL/GenBank/DDBJ whole genome shotgun (WGS) entry which is preliminary data.</text>
</comment>
<evidence type="ECO:0000259" key="9">
    <source>
        <dbReference type="PROSITE" id="PS50011"/>
    </source>
</evidence>
<dbReference type="PROSITE" id="PS00108">
    <property type="entry name" value="PROTEIN_KINASE_ST"/>
    <property type="match status" value="1"/>
</dbReference>
<dbReference type="InterPro" id="IPR050339">
    <property type="entry name" value="CC_SR_Kinase"/>
</dbReference>
<dbReference type="PROSITE" id="PS00107">
    <property type="entry name" value="PROTEIN_KINASE_ATP"/>
    <property type="match status" value="1"/>
</dbReference>
<reference evidence="10 11" key="1">
    <citation type="submission" date="2023-10" db="EMBL/GenBank/DDBJ databases">
        <authorList>
            <person name="Maclean D."/>
            <person name="Macfadyen A."/>
        </authorList>
    </citation>
    <scope>NUCLEOTIDE SEQUENCE [LARGE SCALE GENOMIC DNA]</scope>
</reference>
<dbReference type="InterPro" id="IPR011009">
    <property type="entry name" value="Kinase-like_dom_sf"/>
</dbReference>
<dbReference type="GO" id="GO:0005634">
    <property type="term" value="C:nucleus"/>
    <property type="evidence" value="ECO:0007669"/>
    <property type="project" value="TreeGrafter"/>
</dbReference>
<accession>A0AAV1HQ92</accession>
<dbReference type="GO" id="GO:0004713">
    <property type="term" value="F:protein tyrosine kinase activity"/>
    <property type="evidence" value="ECO:0007669"/>
    <property type="project" value="TreeGrafter"/>
</dbReference>
<dbReference type="Gene3D" id="1.10.510.10">
    <property type="entry name" value="Transferase(Phosphotransferase) domain 1"/>
    <property type="match status" value="1"/>
</dbReference>
<dbReference type="SUPFAM" id="SSF56112">
    <property type="entry name" value="Protein kinase-like (PK-like)"/>
    <property type="match status" value="1"/>
</dbReference>
<evidence type="ECO:0000256" key="3">
    <source>
        <dbReference type="ARBA" id="ARBA00022777"/>
    </source>
</evidence>
<name>A0AAV1HQ92_9CHLO</name>
<protein>
    <recommendedName>
        <fullName evidence="9">Protein kinase domain-containing protein</fullName>
    </recommendedName>
</protein>
<dbReference type="GO" id="GO:0005737">
    <property type="term" value="C:cytoplasm"/>
    <property type="evidence" value="ECO:0007669"/>
    <property type="project" value="TreeGrafter"/>
</dbReference>
<dbReference type="Proteomes" id="UP001314263">
    <property type="component" value="Unassembled WGS sequence"/>
</dbReference>
<evidence type="ECO:0000313" key="11">
    <source>
        <dbReference type="Proteomes" id="UP001314263"/>
    </source>
</evidence>
<dbReference type="InterPro" id="IPR000719">
    <property type="entry name" value="Prot_kinase_dom"/>
</dbReference>
<dbReference type="InterPro" id="IPR017441">
    <property type="entry name" value="Protein_kinase_ATP_BS"/>
</dbReference>
<dbReference type="Gene3D" id="3.30.200.20">
    <property type="entry name" value="Phosphorylase Kinase, domain 1"/>
    <property type="match status" value="1"/>
</dbReference>
<keyword evidence="7" id="KW-0723">Serine/threonine-protein kinase</keyword>
<dbReference type="Pfam" id="PF00069">
    <property type="entry name" value="Pkinase"/>
    <property type="match status" value="1"/>
</dbReference>
<evidence type="ECO:0000256" key="1">
    <source>
        <dbReference type="ARBA" id="ARBA00022679"/>
    </source>
</evidence>
<evidence type="ECO:0000256" key="5">
    <source>
        <dbReference type="ARBA" id="ARBA00037982"/>
    </source>
</evidence>
<feature type="domain" description="Protein kinase" evidence="9">
    <location>
        <begin position="187"/>
        <end position="440"/>
    </location>
</feature>
<keyword evidence="11" id="KW-1185">Reference proteome</keyword>
<dbReference type="PANTHER" id="PTHR11042">
    <property type="entry name" value="EUKARYOTIC TRANSLATION INITIATION FACTOR 2-ALPHA KINASE EIF2-ALPHA KINASE -RELATED"/>
    <property type="match status" value="1"/>
</dbReference>
<comment type="similarity">
    <text evidence="5">Belongs to the protein kinase superfamily. Ser/Thr protein kinase family. GCN2 subfamily.</text>
</comment>
<feature type="region of interest" description="Disordered" evidence="8">
    <location>
        <begin position="67"/>
        <end position="171"/>
    </location>
</feature>
<dbReference type="SMART" id="SM00220">
    <property type="entry name" value="S_TKc"/>
    <property type="match status" value="1"/>
</dbReference>
<evidence type="ECO:0000313" key="10">
    <source>
        <dbReference type="EMBL" id="CAK0734469.1"/>
    </source>
</evidence>
<dbReference type="GO" id="GO:0005524">
    <property type="term" value="F:ATP binding"/>
    <property type="evidence" value="ECO:0007669"/>
    <property type="project" value="UniProtKB-UniRule"/>
</dbReference>
<dbReference type="GO" id="GO:0004674">
    <property type="term" value="F:protein serine/threonine kinase activity"/>
    <property type="evidence" value="ECO:0007669"/>
    <property type="project" value="UniProtKB-KW"/>
</dbReference>
<dbReference type="EMBL" id="CAUYUE010000001">
    <property type="protein sequence ID" value="CAK0734469.1"/>
    <property type="molecule type" value="Genomic_DNA"/>
</dbReference>
<evidence type="ECO:0000256" key="4">
    <source>
        <dbReference type="ARBA" id="ARBA00022840"/>
    </source>
</evidence>
<evidence type="ECO:0000256" key="7">
    <source>
        <dbReference type="RuleBase" id="RU000304"/>
    </source>
</evidence>